<keyword evidence="3" id="KW-1185">Reference proteome</keyword>
<proteinExistence type="predicted"/>
<feature type="domain" description="HTH cro/C1-type" evidence="1">
    <location>
        <begin position="10"/>
        <end position="64"/>
    </location>
</feature>
<dbReference type="Proteomes" id="UP000588098">
    <property type="component" value="Unassembled WGS sequence"/>
</dbReference>
<dbReference type="PROSITE" id="PS50943">
    <property type="entry name" value="HTH_CROC1"/>
    <property type="match status" value="1"/>
</dbReference>
<evidence type="ECO:0000313" key="3">
    <source>
        <dbReference type="Proteomes" id="UP000588098"/>
    </source>
</evidence>
<dbReference type="SMART" id="SM00530">
    <property type="entry name" value="HTH_XRE"/>
    <property type="match status" value="1"/>
</dbReference>
<accession>A0A7W9Q5U8</accession>
<dbReference type="InterPro" id="IPR010982">
    <property type="entry name" value="Lambda_DNA-bd_dom_sf"/>
</dbReference>
<organism evidence="2 3">
    <name type="scientific">Streptomyces zagrosensis</name>
    <dbReference type="NCBI Taxonomy" id="1042984"/>
    <lineage>
        <taxon>Bacteria</taxon>
        <taxon>Bacillati</taxon>
        <taxon>Actinomycetota</taxon>
        <taxon>Actinomycetes</taxon>
        <taxon>Kitasatosporales</taxon>
        <taxon>Streptomycetaceae</taxon>
        <taxon>Streptomyces</taxon>
    </lineage>
</organism>
<comment type="caution">
    <text evidence="2">The sequence shown here is derived from an EMBL/GenBank/DDBJ whole genome shotgun (WGS) entry which is preliminary data.</text>
</comment>
<dbReference type="CDD" id="cd00093">
    <property type="entry name" value="HTH_XRE"/>
    <property type="match status" value="1"/>
</dbReference>
<dbReference type="InterPro" id="IPR001387">
    <property type="entry name" value="Cro/C1-type_HTH"/>
</dbReference>
<reference evidence="2 3" key="1">
    <citation type="submission" date="2020-08" db="EMBL/GenBank/DDBJ databases">
        <title>Genomic Encyclopedia of Type Strains, Phase III (KMG-III): the genomes of soil and plant-associated and newly described type strains.</title>
        <authorList>
            <person name="Whitman W."/>
        </authorList>
    </citation>
    <scope>NUCLEOTIDE SEQUENCE [LARGE SCALE GENOMIC DNA]</scope>
    <source>
        <strain evidence="2 3">CECT 8305</strain>
    </source>
</reference>
<dbReference type="SUPFAM" id="SSF47413">
    <property type="entry name" value="lambda repressor-like DNA-binding domains"/>
    <property type="match status" value="1"/>
</dbReference>
<dbReference type="AlphaFoldDB" id="A0A7W9Q5U8"/>
<dbReference type="Gene3D" id="1.10.260.40">
    <property type="entry name" value="lambda repressor-like DNA-binding domains"/>
    <property type="match status" value="1"/>
</dbReference>
<evidence type="ECO:0000313" key="2">
    <source>
        <dbReference type="EMBL" id="MBB5933327.1"/>
    </source>
</evidence>
<dbReference type="EMBL" id="JACHJL010000001">
    <property type="protein sequence ID" value="MBB5933327.1"/>
    <property type="molecule type" value="Genomic_DNA"/>
</dbReference>
<dbReference type="Pfam" id="PF13560">
    <property type="entry name" value="HTH_31"/>
    <property type="match status" value="1"/>
</dbReference>
<evidence type="ECO:0000259" key="1">
    <source>
        <dbReference type="PROSITE" id="PS50943"/>
    </source>
</evidence>
<sequence length="410" mass="45233">MSSPHIGHNISEVRKIRKLSVRQLATKVNVSVSSMEKYERGSRTVPPGIIAKLAQALSVGPERITGQPYMNGAEAEDQVQGVIPELRRIMLTYDSPDDLAVAPRPLPVLAAEAETVARMRQDGRYVPMGPLLPPLLAELTHLALGARVEEDRRCAFWWLARAYRASNSLAHKLGYHDLSMAAIERVQWAADRSADPLMQVTAAYLKAGAMLRVGSFQSARRVLTGLEQEVSHLAPEESLSDPQLAVHGGILLKLAILEARDGFPDRAQQRLIEARATAAFLGERDTDHYEMSFGPTNVRIHEIASLIDSGDTEQALARLAEWGEDQQRDEWALPLDLAAERASHHHIDVASAQLAEGHRAQSFASLRRARTLSPNHTRFHPTVRAVSGTLVRLDRSQDEELAAFAHWVGA</sequence>
<dbReference type="GO" id="GO:0003677">
    <property type="term" value="F:DNA binding"/>
    <property type="evidence" value="ECO:0007669"/>
    <property type="project" value="InterPro"/>
</dbReference>
<name>A0A7W9Q5U8_9ACTN</name>
<gene>
    <name evidence="2" type="ORF">FHS42_000345</name>
</gene>
<dbReference type="RefSeq" id="WP_184568658.1">
    <property type="nucleotide sequence ID" value="NZ_JACHJL010000001.1"/>
</dbReference>
<protein>
    <submittedName>
        <fullName evidence="2">Transcriptional regulator with XRE-family HTH domain</fullName>
    </submittedName>
</protein>